<keyword evidence="4" id="KW-1185">Reference proteome</keyword>
<dbReference type="PANTHER" id="PTHR45662:SF2">
    <property type="entry name" value="PHOSPHATIDYLINOSITOL-3-PHOSPHATASE SAC1"/>
    <property type="match status" value="1"/>
</dbReference>
<accession>A0AAW0E4Y8</accession>
<dbReference type="GO" id="GO:0005783">
    <property type="term" value="C:endoplasmic reticulum"/>
    <property type="evidence" value="ECO:0007669"/>
    <property type="project" value="TreeGrafter"/>
</dbReference>
<comment type="caution">
    <text evidence="3">The sequence shown here is derived from an EMBL/GenBank/DDBJ whole genome shotgun (WGS) entry which is preliminary data.</text>
</comment>
<evidence type="ECO:0000313" key="3">
    <source>
        <dbReference type="EMBL" id="KAK7058336.1"/>
    </source>
</evidence>
<feature type="transmembrane region" description="Helical" evidence="1">
    <location>
        <begin position="576"/>
        <end position="598"/>
    </location>
</feature>
<evidence type="ECO:0000256" key="1">
    <source>
        <dbReference type="SAM" id="Phobius"/>
    </source>
</evidence>
<sequence length="668" mass="76114">MKPIHQRFNLYSDANDAYIFVPIGESVAAQSLTIHRNTGDIVLNPPQTTHPYNARRSGKSVYGIMGIISLTLSEYVVIITGRESLGNVMGHDIYRASDFDILPLNPNVNVYNPPHPVEAHLLALLRSHLNGGVFIFSYGWDMTRRLQAQHASQEKDMDRALWEAADDRFFWNRFMQTRLIESSAKQDLSGYILPVIYGTFDIRPIFMHGTRMELCLISRRSRFRPGTRYFRRGIDHEGHVANFNESEQILLVENQNVLGSTRSLNDYAHKFSFVQIRGSVPLFWAEINTLRYKPDLQIMELSNTPDVVKMHLLEQNAIYGLQTLVNLVNHKGYERPVKEAYERHVEQLNLPQVRYQYFDFHTECKNMRWDRISILIDKVQDDLQKYGYFHVSAEQPTPVKQQAGVVRTNCMDNLDRTNVVQAALAKYTLSKQLQEIGVIPKDKGVDDFEALSKDFREMWANHADSISKAYAGSGALKSDFTRTNKRTQKGLLEDGVKSVLRYLKNNHFDGARQDAFDLVTGAWLPRQSPSSALFLVTDNRSLVVRSMPAIAFFSGFMICAGLTLPRTSDYSLFYYFLLWFTLLALSLAFIIAHGIFYVSWPRLIPLNDVIYYNGPGYRSARHGMGVGGKLGEIVGKGSNWVASNARRAQSKVEDAAIPLTESVKKRVD</sequence>
<dbReference type="PROSITE" id="PS50275">
    <property type="entry name" value="SAC"/>
    <property type="match status" value="1"/>
</dbReference>
<keyword evidence="1" id="KW-0472">Membrane</keyword>
<name>A0AAW0E4Y8_9AGAR</name>
<dbReference type="Pfam" id="PF02383">
    <property type="entry name" value="Syja_N"/>
    <property type="match status" value="1"/>
</dbReference>
<dbReference type="InterPro" id="IPR002013">
    <property type="entry name" value="SAC_dom"/>
</dbReference>
<organism evidence="3 4">
    <name type="scientific">Paramarasmius palmivorus</name>
    <dbReference type="NCBI Taxonomy" id="297713"/>
    <lineage>
        <taxon>Eukaryota</taxon>
        <taxon>Fungi</taxon>
        <taxon>Dikarya</taxon>
        <taxon>Basidiomycota</taxon>
        <taxon>Agaricomycotina</taxon>
        <taxon>Agaricomycetes</taxon>
        <taxon>Agaricomycetidae</taxon>
        <taxon>Agaricales</taxon>
        <taxon>Marasmiineae</taxon>
        <taxon>Marasmiaceae</taxon>
        <taxon>Paramarasmius</taxon>
    </lineage>
</organism>
<dbReference type="PANTHER" id="PTHR45662">
    <property type="entry name" value="PHOSPHATIDYLINOSITIDE PHOSPHATASE SAC1"/>
    <property type="match status" value="1"/>
</dbReference>
<dbReference type="GO" id="GO:0043812">
    <property type="term" value="F:phosphatidylinositol-4-phosphate phosphatase activity"/>
    <property type="evidence" value="ECO:0007669"/>
    <property type="project" value="TreeGrafter"/>
</dbReference>
<dbReference type="Proteomes" id="UP001383192">
    <property type="component" value="Unassembled WGS sequence"/>
</dbReference>
<dbReference type="EMBL" id="JAYKXP010000005">
    <property type="protein sequence ID" value="KAK7058336.1"/>
    <property type="molecule type" value="Genomic_DNA"/>
</dbReference>
<dbReference type="AlphaFoldDB" id="A0AAW0E4Y8"/>
<keyword evidence="1" id="KW-0812">Transmembrane</keyword>
<evidence type="ECO:0000259" key="2">
    <source>
        <dbReference type="PROSITE" id="PS50275"/>
    </source>
</evidence>
<keyword evidence="1" id="KW-1133">Transmembrane helix</keyword>
<feature type="domain" description="SAC" evidence="2">
    <location>
        <begin position="125"/>
        <end position="472"/>
    </location>
</feature>
<gene>
    <name evidence="3" type="primary">SAC1</name>
    <name evidence="3" type="ORF">VNI00_001967</name>
</gene>
<proteinExistence type="predicted"/>
<protein>
    <submittedName>
        <fullName evidence="3">Phosphoinositide phosphatase sac1</fullName>
    </submittedName>
</protein>
<feature type="transmembrane region" description="Helical" evidence="1">
    <location>
        <begin position="542"/>
        <end position="564"/>
    </location>
</feature>
<dbReference type="GO" id="GO:0046856">
    <property type="term" value="P:phosphatidylinositol dephosphorylation"/>
    <property type="evidence" value="ECO:0007669"/>
    <property type="project" value="TreeGrafter"/>
</dbReference>
<reference evidence="3 4" key="1">
    <citation type="submission" date="2024-01" db="EMBL/GenBank/DDBJ databases">
        <title>A draft genome for a cacao thread blight-causing isolate of Paramarasmius palmivorus.</title>
        <authorList>
            <person name="Baruah I.K."/>
            <person name="Bukari Y."/>
            <person name="Amoako-Attah I."/>
            <person name="Meinhardt L.W."/>
            <person name="Bailey B.A."/>
            <person name="Cohen S.P."/>
        </authorList>
    </citation>
    <scope>NUCLEOTIDE SEQUENCE [LARGE SCALE GENOMIC DNA]</scope>
    <source>
        <strain evidence="3 4">GH-12</strain>
    </source>
</reference>
<evidence type="ECO:0000313" key="4">
    <source>
        <dbReference type="Proteomes" id="UP001383192"/>
    </source>
</evidence>